<dbReference type="AlphaFoldDB" id="A0A238YBX9"/>
<reference evidence="1 2" key="1">
    <citation type="submission" date="2017-06" db="EMBL/GenBank/DDBJ databases">
        <authorList>
            <person name="Kim H.J."/>
            <person name="Triplett B.A."/>
        </authorList>
    </citation>
    <scope>NUCLEOTIDE SEQUENCE [LARGE SCALE GENOMIC DNA]</scope>
    <source>
        <strain evidence="1 2">DSM 8800</strain>
    </source>
</reference>
<protein>
    <submittedName>
        <fullName evidence="1">Uncharacterized protein</fullName>
    </submittedName>
</protein>
<evidence type="ECO:0000313" key="2">
    <source>
        <dbReference type="Proteomes" id="UP000198397"/>
    </source>
</evidence>
<organism evidence="1 2">
    <name type="scientific">Halorubrum vacuolatum</name>
    <name type="common">Natronobacterium vacuolatum</name>
    <dbReference type="NCBI Taxonomy" id="63740"/>
    <lineage>
        <taxon>Archaea</taxon>
        <taxon>Methanobacteriati</taxon>
        <taxon>Methanobacteriota</taxon>
        <taxon>Stenosarchaea group</taxon>
        <taxon>Halobacteria</taxon>
        <taxon>Halobacteriales</taxon>
        <taxon>Haloferacaceae</taxon>
        <taxon>Halorubrum</taxon>
    </lineage>
</organism>
<keyword evidence="2" id="KW-1185">Reference proteome</keyword>
<gene>
    <name evidence="1" type="ORF">SAMN06264855_1351</name>
</gene>
<name>A0A238YBX9_HALVU</name>
<proteinExistence type="predicted"/>
<feature type="non-terminal residue" evidence="1">
    <location>
        <position position="1"/>
    </location>
</feature>
<dbReference type="EMBL" id="FZNQ01000035">
    <property type="protein sequence ID" value="SNR67859.1"/>
    <property type="molecule type" value="Genomic_DNA"/>
</dbReference>
<accession>A0A238YBX9</accession>
<sequence>RLNVICPDGDKSVRAADYLEFKQCPKCIDVPVSISDQNADDSETQSPADALTY</sequence>
<dbReference type="Proteomes" id="UP000198397">
    <property type="component" value="Unassembled WGS sequence"/>
</dbReference>
<evidence type="ECO:0000313" key="1">
    <source>
        <dbReference type="EMBL" id="SNR67859.1"/>
    </source>
</evidence>